<dbReference type="Gene3D" id="3.30.70.270">
    <property type="match status" value="1"/>
</dbReference>
<dbReference type="EMBL" id="CAVLGL010000076">
    <property type="protein sequence ID" value="CAK1585015.1"/>
    <property type="molecule type" value="Genomic_DNA"/>
</dbReference>
<dbReference type="PANTHER" id="PTHR33064:SF37">
    <property type="entry name" value="RIBONUCLEASE H"/>
    <property type="match status" value="1"/>
</dbReference>
<name>A0AAV1KQG8_9NEOP</name>
<dbReference type="InterPro" id="IPR051320">
    <property type="entry name" value="Viral_Replic_Matur_Polypro"/>
</dbReference>
<dbReference type="AlphaFoldDB" id="A0AAV1KQG8"/>
<evidence type="ECO:0000256" key="1">
    <source>
        <dbReference type="ARBA" id="ARBA00012493"/>
    </source>
</evidence>
<gene>
    <name evidence="3" type="ORF">PARMNEM_LOCUS6161</name>
</gene>
<evidence type="ECO:0000313" key="3">
    <source>
        <dbReference type="EMBL" id="CAK1585015.1"/>
    </source>
</evidence>
<evidence type="ECO:0000259" key="2">
    <source>
        <dbReference type="Pfam" id="PF17919"/>
    </source>
</evidence>
<comment type="caution">
    <text evidence="3">The sequence shown here is derived from an EMBL/GenBank/DDBJ whole genome shotgun (WGS) entry which is preliminary data.</text>
</comment>
<accession>A0AAV1KQG8</accession>
<dbReference type="InterPro" id="IPR043128">
    <property type="entry name" value="Rev_trsase/Diguanyl_cyclase"/>
</dbReference>
<dbReference type="InterPro" id="IPR043502">
    <property type="entry name" value="DNA/RNA_pol_sf"/>
</dbReference>
<keyword evidence="4" id="KW-1185">Reference proteome</keyword>
<dbReference type="Pfam" id="PF17919">
    <property type="entry name" value="RT_RNaseH_2"/>
    <property type="match status" value="1"/>
</dbReference>
<evidence type="ECO:0000313" key="4">
    <source>
        <dbReference type="Proteomes" id="UP001314205"/>
    </source>
</evidence>
<proteinExistence type="predicted"/>
<dbReference type="FunFam" id="3.30.70.270:FF:000020">
    <property type="entry name" value="Transposon Tf2-6 polyprotein-like Protein"/>
    <property type="match status" value="1"/>
</dbReference>
<reference evidence="3 4" key="1">
    <citation type="submission" date="2023-11" db="EMBL/GenBank/DDBJ databases">
        <authorList>
            <person name="Hedman E."/>
            <person name="Englund M."/>
            <person name="Stromberg M."/>
            <person name="Nyberg Akerstrom W."/>
            <person name="Nylinder S."/>
            <person name="Jareborg N."/>
            <person name="Kallberg Y."/>
            <person name="Kronander E."/>
        </authorList>
    </citation>
    <scope>NUCLEOTIDE SEQUENCE [LARGE SCALE GENOMIC DNA]</scope>
</reference>
<dbReference type="SUPFAM" id="SSF56672">
    <property type="entry name" value="DNA/RNA polymerases"/>
    <property type="match status" value="1"/>
</dbReference>
<protein>
    <recommendedName>
        <fullName evidence="1">RNA-directed DNA polymerase</fullName>
        <ecNumber evidence="1">2.7.7.49</ecNumber>
    </recommendedName>
</protein>
<feature type="domain" description="Reverse transcriptase/retrotransposon-derived protein RNase H-like" evidence="2">
    <location>
        <begin position="70"/>
        <end position="152"/>
    </location>
</feature>
<dbReference type="EC" id="2.7.7.49" evidence="1"/>
<organism evidence="3 4">
    <name type="scientific">Parnassius mnemosyne</name>
    <name type="common">clouded apollo</name>
    <dbReference type="NCBI Taxonomy" id="213953"/>
    <lineage>
        <taxon>Eukaryota</taxon>
        <taxon>Metazoa</taxon>
        <taxon>Ecdysozoa</taxon>
        <taxon>Arthropoda</taxon>
        <taxon>Hexapoda</taxon>
        <taxon>Insecta</taxon>
        <taxon>Pterygota</taxon>
        <taxon>Neoptera</taxon>
        <taxon>Endopterygota</taxon>
        <taxon>Lepidoptera</taxon>
        <taxon>Glossata</taxon>
        <taxon>Ditrysia</taxon>
        <taxon>Papilionoidea</taxon>
        <taxon>Papilionidae</taxon>
        <taxon>Parnassiinae</taxon>
        <taxon>Parnassini</taxon>
        <taxon>Parnassius</taxon>
        <taxon>Driopa</taxon>
    </lineage>
</organism>
<dbReference type="PANTHER" id="PTHR33064">
    <property type="entry name" value="POL PROTEIN"/>
    <property type="match status" value="1"/>
</dbReference>
<dbReference type="GO" id="GO:0003964">
    <property type="term" value="F:RNA-directed DNA polymerase activity"/>
    <property type="evidence" value="ECO:0007669"/>
    <property type="project" value="UniProtKB-EC"/>
</dbReference>
<sequence length="161" mass="18081">MVSAEGTRPIKEKVSAILNFPLPKTVRQLRRYLGILNFYRRFIPNAVQVQTPLHLLLMGENVKPSTLITWKPKLEQCFAESKASLANASLLAHRDPTTELAIATDASDSAVGAVLQQKIDSGWIPLAFFSKKFNTAQRKYSPYDRELLAIVSIDLFDFLMS</sequence>
<dbReference type="Proteomes" id="UP001314205">
    <property type="component" value="Unassembled WGS sequence"/>
</dbReference>
<dbReference type="InterPro" id="IPR041577">
    <property type="entry name" value="RT_RNaseH_2"/>
</dbReference>